<dbReference type="Proteomes" id="UP000075613">
    <property type="component" value="Unassembled WGS sequence"/>
</dbReference>
<dbReference type="OrthoDB" id="9803104at2"/>
<dbReference type="Gene3D" id="3.10.180.10">
    <property type="entry name" value="2,3-Dihydroxybiphenyl 1,2-Dioxygenase, domain 1"/>
    <property type="match status" value="1"/>
</dbReference>
<dbReference type="AlphaFoldDB" id="A0A149PFN1"/>
<keyword evidence="3" id="KW-1185">Reference proteome</keyword>
<dbReference type="InterPro" id="IPR037523">
    <property type="entry name" value="VOC_core"/>
</dbReference>
<name>A0A149PFN1_9BURK</name>
<dbReference type="Pfam" id="PF00903">
    <property type="entry name" value="Glyoxalase"/>
    <property type="match status" value="1"/>
</dbReference>
<dbReference type="EMBL" id="LRBG01000037">
    <property type="protein sequence ID" value="KXU83833.1"/>
    <property type="molecule type" value="Genomic_DNA"/>
</dbReference>
<dbReference type="PANTHER" id="PTHR36503:SF1">
    <property type="entry name" value="BLR2520 PROTEIN"/>
    <property type="match status" value="1"/>
</dbReference>
<dbReference type="RefSeq" id="WP_062132815.1">
    <property type="nucleotide sequence ID" value="NZ_LRBG01000037.1"/>
</dbReference>
<dbReference type="InterPro" id="IPR004360">
    <property type="entry name" value="Glyas_Fos-R_dOase_dom"/>
</dbReference>
<evidence type="ECO:0000259" key="1">
    <source>
        <dbReference type="PROSITE" id="PS51819"/>
    </source>
</evidence>
<reference evidence="2 3" key="1">
    <citation type="journal article" date="2015" name="Int. J. Syst. Evol. Microbiol.">
        <title>Burkholderia monticola sp. nov., isolated from mountain soil.</title>
        <authorList>
            <person name="Baek I."/>
            <person name="Seo B."/>
            <person name="Lee I."/>
            <person name="Yi H."/>
            <person name="Chun J."/>
        </authorList>
    </citation>
    <scope>NUCLEOTIDE SEQUENCE [LARGE SCALE GENOMIC DNA]</scope>
    <source>
        <strain evidence="2 3">JC2948</strain>
    </source>
</reference>
<dbReference type="STRING" id="1399968.CI15_25165"/>
<organism evidence="2 3">
    <name type="scientific">Paraburkholderia monticola</name>
    <dbReference type="NCBI Taxonomy" id="1399968"/>
    <lineage>
        <taxon>Bacteria</taxon>
        <taxon>Pseudomonadati</taxon>
        <taxon>Pseudomonadota</taxon>
        <taxon>Betaproteobacteria</taxon>
        <taxon>Burkholderiales</taxon>
        <taxon>Burkholderiaceae</taxon>
        <taxon>Paraburkholderia</taxon>
    </lineage>
</organism>
<evidence type="ECO:0000313" key="3">
    <source>
        <dbReference type="Proteomes" id="UP000075613"/>
    </source>
</evidence>
<dbReference type="SUPFAM" id="SSF54593">
    <property type="entry name" value="Glyoxalase/Bleomycin resistance protein/Dihydroxybiphenyl dioxygenase"/>
    <property type="match status" value="1"/>
</dbReference>
<protein>
    <submittedName>
        <fullName evidence="2">Glyoxalase</fullName>
    </submittedName>
</protein>
<evidence type="ECO:0000313" key="2">
    <source>
        <dbReference type="EMBL" id="KXU83833.1"/>
    </source>
</evidence>
<dbReference type="PROSITE" id="PS51819">
    <property type="entry name" value="VOC"/>
    <property type="match status" value="1"/>
</dbReference>
<accession>A0A149PFN1</accession>
<comment type="caution">
    <text evidence="2">The sequence shown here is derived from an EMBL/GenBank/DDBJ whole genome shotgun (WGS) entry which is preliminary data.</text>
</comment>
<proteinExistence type="predicted"/>
<sequence length="127" mass="14077">MPTSNALQPFAFVLAVQDLDRSTAYFRDVLGFQAEWTDASDWRLLSRGQVRIMLGSCPDASPASAIGDHSYFGYMEVDDVDVLHDEFVQQGALILSPPADRPYGMREFVVATPDGHRFVVGQPVARK</sequence>
<dbReference type="InterPro" id="IPR029068">
    <property type="entry name" value="Glyas_Bleomycin-R_OHBP_Dase"/>
</dbReference>
<gene>
    <name evidence="2" type="ORF">CI15_25165</name>
</gene>
<feature type="domain" description="VOC" evidence="1">
    <location>
        <begin position="8"/>
        <end position="123"/>
    </location>
</feature>
<dbReference type="PANTHER" id="PTHR36503">
    <property type="entry name" value="BLR2520 PROTEIN"/>
    <property type="match status" value="1"/>
</dbReference>